<proteinExistence type="predicted"/>
<dbReference type="PANTHER" id="PTHR35180">
    <property type="entry name" value="PROTEIN CBG06219"/>
    <property type="match status" value="1"/>
</dbReference>
<accession>A0AAD5DS60</accession>
<protein>
    <submittedName>
        <fullName evidence="1">Uncharacterized protein</fullName>
    </submittedName>
</protein>
<keyword evidence="2" id="KW-1185">Reference proteome</keyword>
<evidence type="ECO:0000313" key="1">
    <source>
        <dbReference type="EMBL" id="KAI7843302.1"/>
    </source>
</evidence>
<comment type="caution">
    <text evidence="1">The sequence shown here is derived from an EMBL/GenBank/DDBJ whole genome shotgun (WGS) entry which is preliminary data.</text>
</comment>
<dbReference type="Proteomes" id="UP001205105">
    <property type="component" value="Unassembled WGS sequence"/>
</dbReference>
<gene>
    <name evidence="1" type="ORF">COHA_003133</name>
</gene>
<reference evidence="1" key="1">
    <citation type="submission" date="2020-11" db="EMBL/GenBank/DDBJ databases">
        <title>Chlorella ohadii genome sequencing and assembly.</title>
        <authorList>
            <person name="Murik O."/>
            <person name="Treves H."/>
            <person name="Kedem I."/>
            <person name="Shotland Y."/>
            <person name="Kaplan A."/>
        </authorList>
    </citation>
    <scope>NUCLEOTIDE SEQUENCE</scope>
    <source>
        <strain evidence="1">1</strain>
    </source>
</reference>
<dbReference type="AlphaFoldDB" id="A0AAD5DS60"/>
<evidence type="ECO:0000313" key="2">
    <source>
        <dbReference type="Proteomes" id="UP001205105"/>
    </source>
</evidence>
<name>A0AAD5DS60_9CHLO</name>
<organism evidence="1 2">
    <name type="scientific">Chlorella ohadii</name>
    <dbReference type="NCBI Taxonomy" id="2649997"/>
    <lineage>
        <taxon>Eukaryota</taxon>
        <taxon>Viridiplantae</taxon>
        <taxon>Chlorophyta</taxon>
        <taxon>core chlorophytes</taxon>
        <taxon>Trebouxiophyceae</taxon>
        <taxon>Chlorellales</taxon>
        <taxon>Chlorellaceae</taxon>
        <taxon>Chlorella clade</taxon>
        <taxon>Chlorella</taxon>
    </lineage>
</organism>
<sequence length="746" mass="80859">MPFRPTDGNCHVLQIIFWHGSDPYKESAASQEGYYGCRLLGPTVEDWQYVRSEVNRDKRYWTHYCRRCGLQNYVLSWFGQPDSGCISKCQQGWATLTVPVLPQSYGPPVEAGEGGTPAGLPRSQFFKMNSGNDCSGDKQVLCGLRERPPSAGCKYTWRGRAPTCLDACEPGETLVAKDTNGDGTVCTGGTRHKMLCERCQTEIYNLDDCTWPTWFGTAPACQGECNTGDRVLWRATKPGDVPADQDPGGFGKKCTNAGWKVRCHQCKLRILDSVPGGHNGTACSAPKAGHVWAGTPAMVFKGVRTYARCCQECHNMPACRRFHVGPTGCALFGSNHKGALKAQQIQSARAAHMGHPVGRLLAGLLLIGTLAHCQAWSYVPFRPTDGSCHVLSFTVYHGDEAYQEEAAKTEGMYACQLASRTTGDWQYVRSEVFSVKKYWIHYCRRCGLQNSVLMWFGTAPYCDGSCPTRWQQLTSQIGPPSELNGKDVVDVNVDARIIGGSAVTSSSDFGNSCAYGGKVLCALAGRPESAGCTYTWRGTAPVCLEMCRRGETLVAKDHFGGGKLCSSGFGNKMLCESCQTEIHNLNDCTAPTWFGTAPACEGECNTGDRVMFNAWDKSAVPADQDPNGFGKNCWSGEKVCCQQCSLRFTLGSSSGGRQNATTCSAPKPAHIWTGTPSVVLTGKSFKTYARCCQECYDMPACRRFHVGPTGCALFGSNHNGALKAVPAFSGRGRAGGSTWQAGSKQP</sequence>
<dbReference type="EMBL" id="JADXDR010000041">
    <property type="protein sequence ID" value="KAI7843302.1"/>
    <property type="molecule type" value="Genomic_DNA"/>
</dbReference>
<dbReference type="PANTHER" id="PTHR35180:SF4">
    <property type="entry name" value="PROTEIN CBG06219"/>
    <property type="match status" value="1"/>
</dbReference>